<feature type="compositionally biased region" description="Basic and acidic residues" evidence="2">
    <location>
        <begin position="229"/>
        <end position="242"/>
    </location>
</feature>
<gene>
    <name evidence="4" type="ORF">MNBD_NITROSPIRAE01-2170</name>
</gene>
<reference evidence="4" key="1">
    <citation type="submission" date="2018-06" db="EMBL/GenBank/DDBJ databases">
        <authorList>
            <person name="Zhirakovskaya E."/>
        </authorList>
    </citation>
    <scope>NUCLEOTIDE SEQUENCE</scope>
</reference>
<dbReference type="CDD" id="cd00156">
    <property type="entry name" value="REC"/>
    <property type="match status" value="1"/>
</dbReference>
<dbReference type="SMART" id="SM00448">
    <property type="entry name" value="REC"/>
    <property type="match status" value="1"/>
</dbReference>
<organism evidence="4">
    <name type="scientific">hydrothermal vent metagenome</name>
    <dbReference type="NCBI Taxonomy" id="652676"/>
    <lineage>
        <taxon>unclassified sequences</taxon>
        <taxon>metagenomes</taxon>
        <taxon>ecological metagenomes</taxon>
    </lineage>
</organism>
<feature type="region of interest" description="Disordered" evidence="2">
    <location>
        <begin position="229"/>
        <end position="252"/>
    </location>
</feature>
<feature type="domain" description="Response regulatory" evidence="3">
    <location>
        <begin position="3"/>
        <end position="117"/>
    </location>
</feature>
<dbReference type="SUPFAM" id="SSF52172">
    <property type="entry name" value="CheY-like"/>
    <property type="match status" value="1"/>
</dbReference>
<dbReference type="InterPro" id="IPR001789">
    <property type="entry name" value="Sig_transdc_resp-reg_receiver"/>
</dbReference>
<evidence type="ECO:0000256" key="1">
    <source>
        <dbReference type="ARBA" id="ARBA00022553"/>
    </source>
</evidence>
<accession>A0A3B1CPK3</accession>
<sequence>MARVLILEDEEMLRMTMVRGISKLPNIEVSDAGTLEEALSQIDAEPPQMILSDLNLPGRSGVELLGELEKRKIHIPVVYITAFLNTFKTMIPMHANVKVLEKPVGLNELRSIVLEHTKKKDIEVEPAPFGVPDYLQLAGMGRYSVSITVQNKGEIVGKIIVVSGEVWSAHYGGQAGNEEEDGKVIFRNIAFLTGAHVSCQALVGYPGVRNIHDGWESLLMDTAREMDECQLSEEKAASAEKEDSLDEGQIDEGLDALFAEG</sequence>
<dbReference type="Pfam" id="PF00072">
    <property type="entry name" value="Response_reg"/>
    <property type="match status" value="1"/>
</dbReference>
<evidence type="ECO:0000256" key="2">
    <source>
        <dbReference type="SAM" id="MobiDB-lite"/>
    </source>
</evidence>
<keyword evidence="1" id="KW-0597">Phosphoprotein</keyword>
<dbReference type="GO" id="GO:0000160">
    <property type="term" value="P:phosphorelay signal transduction system"/>
    <property type="evidence" value="ECO:0007669"/>
    <property type="project" value="InterPro"/>
</dbReference>
<dbReference type="AlphaFoldDB" id="A0A3B1CPK3"/>
<evidence type="ECO:0000313" key="4">
    <source>
        <dbReference type="EMBL" id="VAX32476.1"/>
    </source>
</evidence>
<dbReference type="EMBL" id="UOGF01000089">
    <property type="protein sequence ID" value="VAX32476.1"/>
    <property type="molecule type" value="Genomic_DNA"/>
</dbReference>
<dbReference type="InterPro" id="IPR011006">
    <property type="entry name" value="CheY-like_superfamily"/>
</dbReference>
<dbReference type="PROSITE" id="PS50110">
    <property type="entry name" value="RESPONSE_REGULATORY"/>
    <property type="match status" value="1"/>
</dbReference>
<feature type="compositionally biased region" description="Acidic residues" evidence="2">
    <location>
        <begin position="243"/>
        <end position="252"/>
    </location>
</feature>
<proteinExistence type="predicted"/>
<evidence type="ECO:0000259" key="3">
    <source>
        <dbReference type="PROSITE" id="PS50110"/>
    </source>
</evidence>
<protein>
    <recommendedName>
        <fullName evidence="3">Response regulatory domain-containing protein</fullName>
    </recommendedName>
</protein>
<name>A0A3B1CPK3_9ZZZZ</name>
<dbReference type="PANTHER" id="PTHR44591:SF3">
    <property type="entry name" value="RESPONSE REGULATORY DOMAIN-CONTAINING PROTEIN"/>
    <property type="match status" value="1"/>
</dbReference>
<dbReference type="Gene3D" id="3.40.50.2300">
    <property type="match status" value="1"/>
</dbReference>
<dbReference type="PANTHER" id="PTHR44591">
    <property type="entry name" value="STRESS RESPONSE REGULATOR PROTEIN 1"/>
    <property type="match status" value="1"/>
</dbReference>
<dbReference type="InterPro" id="IPR050595">
    <property type="entry name" value="Bact_response_regulator"/>
</dbReference>